<dbReference type="GO" id="GO:0005886">
    <property type="term" value="C:plasma membrane"/>
    <property type="evidence" value="ECO:0007669"/>
    <property type="project" value="TreeGrafter"/>
</dbReference>
<reference evidence="7" key="1">
    <citation type="journal article" date="2013" name="J. Plant Res.">
        <title>Effect of fungi and light on seed germination of three Opuntia species from semiarid lands of central Mexico.</title>
        <authorList>
            <person name="Delgado-Sanchez P."/>
            <person name="Jimenez-Bremont J.F."/>
            <person name="Guerrero-Gonzalez Mde L."/>
            <person name="Flores J."/>
        </authorList>
    </citation>
    <scope>NUCLEOTIDE SEQUENCE</scope>
    <source>
        <tissue evidence="7">Cladode</tissue>
    </source>
</reference>
<evidence type="ECO:0000256" key="6">
    <source>
        <dbReference type="SAM" id="Phobius"/>
    </source>
</evidence>
<evidence type="ECO:0000256" key="4">
    <source>
        <dbReference type="ARBA" id="ARBA00022989"/>
    </source>
</evidence>
<keyword evidence="5 6" id="KW-0472">Membrane</keyword>
<feature type="transmembrane region" description="Helical" evidence="6">
    <location>
        <begin position="334"/>
        <end position="352"/>
    </location>
</feature>
<dbReference type="InterPro" id="IPR000715">
    <property type="entry name" value="Glycosyl_transferase_4"/>
</dbReference>
<evidence type="ECO:0000256" key="5">
    <source>
        <dbReference type="ARBA" id="ARBA00023136"/>
    </source>
</evidence>
<accession>A0A7C9E393</accession>
<proteinExistence type="predicted"/>
<feature type="transmembrane region" description="Helical" evidence="6">
    <location>
        <begin position="385"/>
        <end position="402"/>
    </location>
</feature>
<comment type="subcellular location">
    <subcellularLocation>
        <location evidence="1">Membrane</location>
        <topology evidence="1">Multi-pass membrane protein</topology>
    </subcellularLocation>
</comment>
<organism evidence="7">
    <name type="scientific">Opuntia streptacantha</name>
    <name type="common">Prickly pear cactus</name>
    <name type="synonym">Opuntia cardona</name>
    <dbReference type="NCBI Taxonomy" id="393608"/>
    <lineage>
        <taxon>Eukaryota</taxon>
        <taxon>Viridiplantae</taxon>
        <taxon>Streptophyta</taxon>
        <taxon>Embryophyta</taxon>
        <taxon>Tracheophyta</taxon>
        <taxon>Spermatophyta</taxon>
        <taxon>Magnoliopsida</taxon>
        <taxon>eudicotyledons</taxon>
        <taxon>Gunneridae</taxon>
        <taxon>Pentapetalae</taxon>
        <taxon>Caryophyllales</taxon>
        <taxon>Cactineae</taxon>
        <taxon>Cactaceae</taxon>
        <taxon>Opuntioideae</taxon>
        <taxon>Opuntia</taxon>
    </lineage>
</organism>
<feature type="transmembrane region" description="Helical" evidence="6">
    <location>
        <begin position="227"/>
        <end position="248"/>
    </location>
</feature>
<dbReference type="GO" id="GO:0016780">
    <property type="term" value="F:phosphotransferase activity, for other substituted phosphate groups"/>
    <property type="evidence" value="ECO:0007669"/>
    <property type="project" value="InterPro"/>
</dbReference>
<keyword evidence="3 6" id="KW-0812">Transmembrane</keyword>
<sequence>MRSAPSHLPNLQVARGLGVCPCRKKVSFAGSLTKFDIFSSALRFRCQLWDSKILKQGYKLQNNVGCPTSMDQGSLGISPWDDWGSNEEPSEYLIFSSDGEDSDGEILVMPINDVDMPATKKQFVTAEDALTATAHRVAMFGKRHKRHRITYGFVTNLGLITFLILLLAFLDWCAWRIVRRPLKNFYFLSPFLASALLAACAGYVSVPVLKRFNVRRKFKRKWPVRLYFEKGTPTVGGMFFIPVGVAVAKLMSGSSTEVSGIIAVTLAFAAVGLLDDLLGLMTYHVCGLSRWTRILLEVTVAASFSFWLCTKNISSPYGMKMLVPLPAPFGLVNVGKRYVLLTLFTFVFMANGHNLIDSLDGLAGGTSALVFVGMSVAVLPIFSEVAVFGASMAGACVGFLLHNRYKASVCMGNTGSLALAGALAAMASCSGMFCPLFIASGIIVLEVFAMAVQILYLKVTERLQGKGHCLLPLAPVHYHLELYGMQEPFIVAGTFIISSFLAILAGYVGLISA</sequence>
<feature type="transmembrane region" description="Helical" evidence="6">
    <location>
        <begin position="439"/>
        <end position="457"/>
    </location>
</feature>
<feature type="transmembrane region" description="Helical" evidence="6">
    <location>
        <begin position="149"/>
        <end position="170"/>
    </location>
</feature>
<keyword evidence="2" id="KW-0808">Transferase</keyword>
<feature type="transmembrane region" description="Helical" evidence="6">
    <location>
        <begin position="489"/>
        <end position="510"/>
    </location>
</feature>
<reference evidence="7" key="2">
    <citation type="submission" date="2020-07" db="EMBL/GenBank/DDBJ databases">
        <authorList>
            <person name="Vera ALvarez R."/>
            <person name="Arias-Moreno D.M."/>
            <person name="Jimenez-Jacinto V."/>
            <person name="Jimenez-Bremont J.F."/>
            <person name="Swaminathan K."/>
            <person name="Moose S.P."/>
            <person name="Guerrero-Gonzalez M.L."/>
            <person name="Marino-Ramirez L."/>
            <person name="Landsman D."/>
            <person name="Rodriguez-Kessler M."/>
            <person name="Delgado-Sanchez P."/>
        </authorList>
    </citation>
    <scope>NUCLEOTIDE SEQUENCE</scope>
    <source>
        <tissue evidence="7">Cladode</tissue>
    </source>
</reference>
<dbReference type="Pfam" id="PF00953">
    <property type="entry name" value="Glycos_transf_4"/>
    <property type="match status" value="1"/>
</dbReference>
<evidence type="ECO:0000313" key="7">
    <source>
        <dbReference type="EMBL" id="MBA4651209.1"/>
    </source>
</evidence>
<evidence type="ECO:0000256" key="1">
    <source>
        <dbReference type="ARBA" id="ARBA00004141"/>
    </source>
</evidence>
<evidence type="ECO:0000256" key="2">
    <source>
        <dbReference type="ARBA" id="ARBA00022679"/>
    </source>
</evidence>
<dbReference type="EMBL" id="GISG01169069">
    <property type="protein sequence ID" value="MBA4651209.1"/>
    <property type="molecule type" value="Transcribed_RNA"/>
</dbReference>
<feature type="transmembrane region" description="Helical" evidence="6">
    <location>
        <begin position="185"/>
        <end position="206"/>
    </location>
</feature>
<dbReference type="PANTHER" id="PTHR22926:SF5">
    <property type="entry name" value="PHOSPHO-N-ACETYLMURAMOYL-PENTAPEPTIDE-TRANSFERASE HOMOLOG"/>
    <property type="match status" value="1"/>
</dbReference>
<dbReference type="GO" id="GO:0071555">
    <property type="term" value="P:cell wall organization"/>
    <property type="evidence" value="ECO:0007669"/>
    <property type="project" value="TreeGrafter"/>
</dbReference>
<dbReference type="PANTHER" id="PTHR22926">
    <property type="entry name" value="PHOSPHO-N-ACETYLMURAMOYL-PENTAPEPTIDE-TRANSFERASE"/>
    <property type="match status" value="1"/>
</dbReference>
<evidence type="ECO:0008006" key="8">
    <source>
        <dbReference type="Google" id="ProtNLM"/>
    </source>
</evidence>
<feature type="transmembrane region" description="Helical" evidence="6">
    <location>
        <begin position="260"/>
        <end position="282"/>
    </location>
</feature>
<name>A0A7C9E393_OPUST</name>
<protein>
    <recommendedName>
        <fullName evidence="8">Phospho-N-acetylmuramoyl-pentapeptide-transferase</fullName>
    </recommendedName>
</protein>
<keyword evidence="4 6" id="KW-1133">Transmembrane helix</keyword>
<evidence type="ECO:0000256" key="3">
    <source>
        <dbReference type="ARBA" id="ARBA00022692"/>
    </source>
</evidence>
<dbReference type="GO" id="GO:0044038">
    <property type="term" value="P:cell wall macromolecule biosynthetic process"/>
    <property type="evidence" value="ECO:0007669"/>
    <property type="project" value="TreeGrafter"/>
</dbReference>
<dbReference type="AlphaFoldDB" id="A0A7C9E393"/>